<dbReference type="PANTHER" id="PTHR10098:SF108">
    <property type="entry name" value="TETRATRICOPEPTIDE REPEAT PROTEIN 28"/>
    <property type="match status" value="1"/>
</dbReference>
<comment type="caution">
    <text evidence="2">The sequence shown here is derived from an EMBL/GenBank/DDBJ whole genome shotgun (WGS) entry which is preliminary data.</text>
</comment>
<dbReference type="Gene3D" id="1.25.40.10">
    <property type="entry name" value="Tetratricopeptide repeat domain"/>
    <property type="match status" value="2"/>
</dbReference>
<dbReference type="InterPro" id="IPR019734">
    <property type="entry name" value="TPR_rpt"/>
</dbReference>
<dbReference type="Pfam" id="PF13424">
    <property type="entry name" value="TPR_12"/>
    <property type="match status" value="2"/>
</dbReference>
<organism evidence="2 3">
    <name type="scientific">Rugamonas aquatica</name>
    <dbReference type="NCBI Taxonomy" id="2743357"/>
    <lineage>
        <taxon>Bacteria</taxon>
        <taxon>Pseudomonadati</taxon>
        <taxon>Pseudomonadota</taxon>
        <taxon>Betaproteobacteria</taxon>
        <taxon>Burkholderiales</taxon>
        <taxon>Oxalobacteraceae</taxon>
        <taxon>Telluria group</taxon>
        <taxon>Rugamonas</taxon>
    </lineage>
</organism>
<sequence>MCRISPRTAAVLPRRGRALRKRMKINSTTFVLNAASLKIPGTVSAMSPPAANQGLAIEAEADRCYRSGDVRRALVLAREALYHLGEAGDRAGVARCVQTIGFLQFQLSDIPGALVAYGQALRLYQRDGDRKGEMVAHSRLAEAYQHTGDHAEALACLYKALTIAKGEGHLASVGVLLNNIGVSHGERGDGSAALTCYARALRIRRELGDLDGEAATLHNIGAAHVELGRYHEALAALERARSLRRAAGDTLGLARTLLWLGILQTQLQQAEAATACYDEAWRLAAQGPLDSPGDEAAALHNLGIAALARGQAARALRLLEQSAQILIRAGMCGALAKIFHQMALAHQMLEQVPQALYNWARAKAIYEKLGDRAALAATLLSIGATLSQQGQLAQAGQFLAKALRHQEALGDTLGQQQTRVLLLRLREMQDQSAGT</sequence>
<dbReference type="EMBL" id="WHUG01000009">
    <property type="protein sequence ID" value="MQA40775.1"/>
    <property type="molecule type" value="Genomic_DNA"/>
</dbReference>
<accession>A0A6A7N6M2</accession>
<evidence type="ECO:0000313" key="2">
    <source>
        <dbReference type="EMBL" id="MQA40775.1"/>
    </source>
</evidence>
<dbReference type="Pfam" id="PF13374">
    <property type="entry name" value="TPR_10"/>
    <property type="match status" value="1"/>
</dbReference>
<feature type="repeat" description="TPR" evidence="1">
    <location>
        <begin position="214"/>
        <end position="247"/>
    </location>
</feature>
<proteinExistence type="predicted"/>
<dbReference type="PANTHER" id="PTHR10098">
    <property type="entry name" value="RAPSYN-RELATED"/>
    <property type="match status" value="1"/>
</dbReference>
<dbReference type="PROSITE" id="PS50005">
    <property type="entry name" value="TPR"/>
    <property type="match status" value="1"/>
</dbReference>
<keyword evidence="3" id="KW-1185">Reference proteome</keyword>
<dbReference type="InterPro" id="IPR011990">
    <property type="entry name" value="TPR-like_helical_dom_sf"/>
</dbReference>
<evidence type="ECO:0000313" key="3">
    <source>
        <dbReference type="Proteomes" id="UP000440498"/>
    </source>
</evidence>
<dbReference type="Pfam" id="PF13181">
    <property type="entry name" value="TPR_8"/>
    <property type="match status" value="1"/>
</dbReference>
<reference evidence="2 3" key="1">
    <citation type="submission" date="2019-10" db="EMBL/GenBank/DDBJ databases">
        <title>Two novel species isolated from a subtropical stream in China.</title>
        <authorList>
            <person name="Lu H."/>
        </authorList>
    </citation>
    <scope>NUCLEOTIDE SEQUENCE [LARGE SCALE GENOMIC DNA]</scope>
    <source>
        <strain evidence="2 3">FT29W</strain>
    </source>
</reference>
<dbReference type="SMART" id="SM00028">
    <property type="entry name" value="TPR"/>
    <property type="match status" value="7"/>
</dbReference>
<protein>
    <submittedName>
        <fullName evidence="2">Tetratricopeptide repeat protein</fullName>
    </submittedName>
</protein>
<keyword evidence="1" id="KW-0802">TPR repeat</keyword>
<evidence type="ECO:0000256" key="1">
    <source>
        <dbReference type="PROSITE-ProRule" id="PRU00339"/>
    </source>
</evidence>
<dbReference type="AlphaFoldDB" id="A0A6A7N6M2"/>
<dbReference type="SUPFAM" id="SSF48452">
    <property type="entry name" value="TPR-like"/>
    <property type="match status" value="2"/>
</dbReference>
<name>A0A6A7N6M2_9BURK</name>
<gene>
    <name evidence="2" type="ORF">GEV02_21800</name>
</gene>
<dbReference type="Proteomes" id="UP000440498">
    <property type="component" value="Unassembled WGS sequence"/>
</dbReference>